<protein>
    <recommendedName>
        <fullName evidence="4">Lipoprotein</fullName>
    </recommendedName>
</protein>
<evidence type="ECO:0000313" key="3">
    <source>
        <dbReference type="Proteomes" id="UP001173801"/>
    </source>
</evidence>
<gene>
    <name evidence="1" type="ORF">NYG85_00075</name>
    <name evidence="2" type="ORF">NYG85_01150</name>
</gene>
<dbReference type="Proteomes" id="UP001173801">
    <property type="component" value="Unassembled WGS sequence"/>
</dbReference>
<keyword evidence="3" id="KW-1185">Reference proteome</keyword>
<reference evidence="1" key="1">
    <citation type="submission" date="2022-08" db="EMBL/GenBank/DDBJ databases">
        <authorList>
            <person name="Wang H."/>
        </authorList>
    </citation>
    <scope>NUCLEOTIDE SEQUENCE</scope>
    <source>
        <strain evidence="1">PS10</strain>
    </source>
</reference>
<dbReference type="EMBL" id="JANURM010000001">
    <property type="protein sequence ID" value="MDL0087772.1"/>
    <property type="molecule type" value="Genomic_DNA"/>
</dbReference>
<proteinExistence type="predicted"/>
<comment type="caution">
    <text evidence="1">The sequence shown here is derived from an EMBL/GenBank/DDBJ whole genome shotgun (WGS) entry which is preliminary data.</text>
</comment>
<reference evidence="1" key="2">
    <citation type="journal article" date="2023" name="Microorganisms">
        <title>Isolation and Genomic Characteristics of Cat-Borne Campylobacter felis sp. nov. and Sheep-Borne Campylobacter ovis sp. nov.</title>
        <authorList>
            <person name="Wang H."/>
            <person name="Li Y."/>
            <person name="Gu Y."/>
            <person name="Zhou G."/>
            <person name="Chen X."/>
            <person name="Zhang X."/>
            <person name="Shao Z."/>
            <person name="Zhang J."/>
            <person name="Zhang M."/>
        </authorList>
    </citation>
    <scope>NUCLEOTIDE SEQUENCE</scope>
    <source>
        <strain evidence="1">PS10</strain>
    </source>
</reference>
<evidence type="ECO:0000313" key="2">
    <source>
        <dbReference type="EMBL" id="MDL0087983.1"/>
    </source>
</evidence>
<accession>A0ABT7HL67</accession>
<dbReference type="PROSITE" id="PS51257">
    <property type="entry name" value="PROKAR_LIPOPROTEIN"/>
    <property type="match status" value="1"/>
</dbReference>
<name>A0ABT7HL67_9BACT</name>
<sequence>MRFKIFTAIFVLVFLSGCRFFWEPKPQKITPQKEQIKPKIEQKQAIKGVISELVYQDELYCYTITATDTANYKLKSANFCSPKFWHNKGDLIYATFTGKRLESMLLIKEANTKTAIKRKTAPTKTGINPAKEIKISFD</sequence>
<dbReference type="RefSeq" id="WP_284936498.1">
    <property type="nucleotide sequence ID" value="NZ_JANURM010000001.1"/>
</dbReference>
<dbReference type="EMBL" id="JANURM010000001">
    <property type="protein sequence ID" value="MDL0087983.1"/>
    <property type="molecule type" value="Genomic_DNA"/>
</dbReference>
<organism evidence="1 3">
    <name type="scientific">Campylobacter gastrosuis</name>
    <dbReference type="NCBI Taxonomy" id="2974576"/>
    <lineage>
        <taxon>Bacteria</taxon>
        <taxon>Pseudomonadati</taxon>
        <taxon>Campylobacterota</taxon>
        <taxon>Epsilonproteobacteria</taxon>
        <taxon>Campylobacterales</taxon>
        <taxon>Campylobacteraceae</taxon>
        <taxon>Campylobacter</taxon>
    </lineage>
</organism>
<evidence type="ECO:0008006" key="4">
    <source>
        <dbReference type="Google" id="ProtNLM"/>
    </source>
</evidence>
<evidence type="ECO:0000313" key="1">
    <source>
        <dbReference type="EMBL" id="MDL0087772.1"/>
    </source>
</evidence>